<reference evidence="2 3" key="1">
    <citation type="journal article" date="2015" name="Genome Announc.">
        <title>Next-Generation Whole-Genome Sequencing of Eight Strains of Bacillus cereus, Isolated from Food.</title>
        <authorList>
            <person name="Krawczyk A.O."/>
            <person name="de Jong A."/>
            <person name="Eijlander R.T."/>
            <person name="Berendsen E.M."/>
            <person name="Holsappel S."/>
            <person name="Wells-Bennik M.H."/>
            <person name="Kuipers O.P."/>
        </authorList>
    </citation>
    <scope>NUCLEOTIDE SEQUENCE [LARGE SCALE GENOMIC DNA]</scope>
    <source>
        <strain evidence="2 3">B4147</strain>
    </source>
</reference>
<dbReference type="GO" id="GO:0061503">
    <property type="term" value="F:tRNA threonylcarbamoyladenosine dehydratase"/>
    <property type="evidence" value="ECO:0007669"/>
    <property type="project" value="TreeGrafter"/>
</dbReference>
<protein>
    <recommendedName>
        <fullName evidence="1">THIF-type NAD/FAD binding fold domain-containing protein</fullName>
    </recommendedName>
</protein>
<sequence>MFSENLNTQNIYEESFTRNIGVISIEEQKKLKNARVTVVGAGGVGGITLIQLARMGIGNLHVIDQDVFEASNINRQMLSSISKLGKSKALVALETLKDINPLLQVKITQEFVTEDNAKDLLANTDIIIDATDNLVARVIIHRTAQTLGIPSIWIAVTPPFRGGVMSLTPESVPYEIALGYPSYQQELTPEMQNRIHSLKDGRALYSIKHGADEQWANSYVKKDRPWAVLSPVANIVGVLASFEAFKFIVNREDLQPIISPNIIQINLSNPNMVLVCEPENGSWNYTTL</sequence>
<dbReference type="AlphaFoldDB" id="A0A0G8CA89"/>
<gene>
    <name evidence="2" type="ORF">B4147_5192</name>
</gene>
<dbReference type="EMBL" id="LCYN01000017">
    <property type="protein sequence ID" value="KKZ95951.1"/>
    <property type="molecule type" value="Genomic_DNA"/>
</dbReference>
<dbReference type="PANTHER" id="PTHR43267:SF1">
    <property type="entry name" value="TRNA THREONYLCARBAMOYLADENOSINE DEHYDRATASE"/>
    <property type="match status" value="1"/>
</dbReference>
<name>A0A0G8CA89_9BACI</name>
<dbReference type="GO" id="GO:0008641">
    <property type="term" value="F:ubiquitin-like modifier activating enzyme activity"/>
    <property type="evidence" value="ECO:0007669"/>
    <property type="project" value="InterPro"/>
</dbReference>
<evidence type="ECO:0000313" key="2">
    <source>
        <dbReference type="EMBL" id="KKZ95951.1"/>
    </source>
</evidence>
<evidence type="ECO:0000259" key="1">
    <source>
        <dbReference type="Pfam" id="PF00899"/>
    </source>
</evidence>
<evidence type="ECO:0000313" key="3">
    <source>
        <dbReference type="Proteomes" id="UP000035350"/>
    </source>
</evidence>
<dbReference type="RefSeq" id="WP_046958437.1">
    <property type="nucleotide sequence ID" value="NZ_LCYN01000017.1"/>
</dbReference>
<dbReference type="SUPFAM" id="SSF69572">
    <property type="entry name" value="Activating enzymes of the ubiquitin-like proteins"/>
    <property type="match status" value="1"/>
</dbReference>
<proteinExistence type="predicted"/>
<comment type="caution">
    <text evidence="2">The sequence shown here is derived from an EMBL/GenBank/DDBJ whole genome shotgun (WGS) entry which is preliminary data.</text>
</comment>
<dbReference type="Proteomes" id="UP000035350">
    <property type="component" value="Unassembled WGS sequence"/>
</dbReference>
<dbReference type="PATRIC" id="fig|1396.433.peg.2033"/>
<accession>A0A0G8CA89</accession>
<feature type="domain" description="THIF-type NAD/FAD binding fold" evidence="1">
    <location>
        <begin position="17"/>
        <end position="271"/>
    </location>
</feature>
<reference evidence="3" key="2">
    <citation type="submission" date="2015-04" db="EMBL/GenBank/DDBJ databases">
        <title>Draft Genome Sequences of Eight Spore-Forming Food Isolates of Bacillus cereus Genome sequencing.</title>
        <authorList>
            <person name="Krawcyk A.O."/>
            <person name="de Jong A."/>
            <person name="Eijlander R.T."/>
            <person name="Berendsen E.M."/>
            <person name="Holsappel S."/>
            <person name="Wells-Bennik M."/>
            <person name="Kuipers O.P."/>
        </authorList>
    </citation>
    <scope>NUCLEOTIDE SEQUENCE [LARGE SCALE GENOMIC DNA]</scope>
    <source>
        <strain evidence="3">B4147</strain>
    </source>
</reference>
<dbReference type="Pfam" id="PF00899">
    <property type="entry name" value="ThiF"/>
    <property type="match status" value="1"/>
</dbReference>
<dbReference type="InterPro" id="IPR035985">
    <property type="entry name" value="Ubiquitin-activating_enz"/>
</dbReference>
<dbReference type="InterPro" id="IPR045886">
    <property type="entry name" value="ThiF/MoeB/HesA"/>
</dbReference>
<dbReference type="Gene3D" id="3.40.50.720">
    <property type="entry name" value="NAD(P)-binding Rossmann-like Domain"/>
    <property type="match status" value="1"/>
</dbReference>
<organism evidence="2 3">
    <name type="scientific">Bacillus wiedmannii</name>
    <dbReference type="NCBI Taxonomy" id="1890302"/>
    <lineage>
        <taxon>Bacteria</taxon>
        <taxon>Bacillati</taxon>
        <taxon>Bacillota</taxon>
        <taxon>Bacilli</taxon>
        <taxon>Bacillales</taxon>
        <taxon>Bacillaceae</taxon>
        <taxon>Bacillus</taxon>
        <taxon>Bacillus cereus group</taxon>
    </lineage>
</organism>
<dbReference type="InterPro" id="IPR000594">
    <property type="entry name" value="ThiF_NAD_FAD-bd"/>
</dbReference>
<dbReference type="PANTHER" id="PTHR43267">
    <property type="entry name" value="TRNA THREONYLCARBAMOYLADENOSINE DEHYDRATASE"/>
    <property type="match status" value="1"/>
</dbReference>
<dbReference type="GO" id="GO:0061504">
    <property type="term" value="P:cyclic threonylcarbamoyladenosine biosynthetic process"/>
    <property type="evidence" value="ECO:0007669"/>
    <property type="project" value="TreeGrafter"/>
</dbReference>